<evidence type="ECO:0000256" key="2">
    <source>
        <dbReference type="ARBA" id="ARBA00023015"/>
    </source>
</evidence>
<dbReference type="SMART" id="SM00353">
    <property type="entry name" value="HLH"/>
    <property type="match status" value="1"/>
</dbReference>
<dbReference type="Proteomes" id="UP001632038">
    <property type="component" value="Unassembled WGS sequence"/>
</dbReference>
<dbReference type="PANTHER" id="PTHR11514">
    <property type="entry name" value="MYC"/>
    <property type="match status" value="1"/>
</dbReference>
<evidence type="ECO:0000259" key="7">
    <source>
        <dbReference type="PROSITE" id="PS50888"/>
    </source>
</evidence>
<dbReference type="InterPro" id="IPR045084">
    <property type="entry name" value="AIB/MYC-like"/>
</dbReference>
<keyword evidence="9" id="KW-1185">Reference proteome</keyword>
<evidence type="ECO:0000256" key="4">
    <source>
        <dbReference type="ARBA" id="ARBA00023242"/>
    </source>
</evidence>
<dbReference type="InterPro" id="IPR025610">
    <property type="entry name" value="MYC/MYB_N"/>
</dbReference>
<proteinExistence type="predicted"/>
<dbReference type="EMBL" id="JAVIJP010000127">
    <property type="protein sequence ID" value="KAL3613500.1"/>
    <property type="molecule type" value="Genomic_DNA"/>
</dbReference>
<comment type="caution">
    <text evidence="8">The sequence shown here is derived from an EMBL/GenBank/DDBJ whole genome shotgun (WGS) entry which is preliminary data.</text>
</comment>
<feature type="compositionally biased region" description="Polar residues" evidence="6">
    <location>
        <begin position="326"/>
        <end position="335"/>
    </location>
</feature>
<reference evidence="9" key="1">
    <citation type="journal article" date="2024" name="IScience">
        <title>Strigolactones Initiate the Formation of Haustorium-like Structures in Castilleja.</title>
        <authorList>
            <person name="Buerger M."/>
            <person name="Peterson D."/>
            <person name="Chory J."/>
        </authorList>
    </citation>
    <scope>NUCLEOTIDE SEQUENCE [LARGE SCALE GENOMIC DNA]</scope>
</reference>
<keyword evidence="3 5" id="KW-0804">Transcription</keyword>
<dbReference type="SUPFAM" id="SSF47459">
    <property type="entry name" value="HLH, helix-loop-helix DNA-binding domain"/>
    <property type="match status" value="1"/>
</dbReference>
<dbReference type="CDD" id="cd11449">
    <property type="entry name" value="bHLH_AtAIB_like"/>
    <property type="match status" value="1"/>
</dbReference>
<dbReference type="Gene3D" id="4.10.280.10">
    <property type="entry name" value="Helix-loop-helix DNA-binding domain"/>
    <property type="match status" value="1"/>
</dbReference>
<feature type="region of interest" description="Disordered" evidence="6">
    <location>
        <begin position="323"/>
        <end position="377"/>
    </location>
</feature>
<evidence type="ECO:0000256" key="6">
    <source>
        <dbReference type="SAM" id="MobiDB-lite"/>
    </source>
</evidence>
<dbReference type="PANTHER" id="PTHR11514:SF47">
    <property type="entry name" value="TRANSCRIPTION FACTOR BHLH13"/>
    <property type="match status" value="1"/>
</dbReference>
<evidence type="ECO:0000256" key="1">
    <source>
        <dbReference type="ARBA" id="ARBA00004123"/>
    </source>
</evidence>
<gene>
    <name evidence="8" type="ORF">CASFOL_042645</name>
</gene>
<evidence type="ECO:0000313" key="8">
    <source>
        <dbReference type="EMBL" id="KAL3613500.1"/>
    </source>
</evidence>
<dbReference type="Pfam" id="PF00010">
    <property type="entry name" value="HLH"/>
    <property type="match status" value="1"/>
</dbReference>
<evidence type="ECO:0000313" key="9">
    <source>
        <dbReference type="Proteomes" id="UP001632038"/>
    </source>
</evidence>
<name>A0ABD3B800_9LAMI</name>
<dbReference type="GO" id="GO:0006355">
    <property type="term" value="P:regulation of DNA-templated transcription"/>
    <property type="evidence" value="ECO:0007669"/>
    <property type="project" value="UniProtKB-ARBA"/>
</dbReference>
<sequence>MGGAFWNEEEKSMAAAVLGSKAFDYLISSSISSDCSLTAMSNDVNLQAKLSDLVEHQNPANFSWNYAIFWQLSKSKTGDLVLGWGDGCCREPREDEHPELTRILNLRLQDESQQRMRKIVLQKLDVSFGGSVEDNYAFGLDKVTDVEMFFLSSMYFLFPKFRGGPGNCFGSNRPVWVSDGLNSSSVEYCVRSFLAKSAGMQTIVLVPTDVGVVELGSVRRVPENSELLRAIMSSFSTKRNGPGPVPSLVVGNHDNYSGREKIAVEKFHGLAWMQYGNNLELRKPVEIHNPETKNIVNGAREEYRFNNFQHQNPARMQIDFAGPTAKSVTSKQQSGESEHSDVEVSCAEANDDRPRKRGRRPANGRAGPQNHVEAERQRREKLNQRFYALRAVVPNISKMDKASLLGDAIAYITELQKKLNDMESEEAKPSTVRAVSPSIEIEAGRDEVTVNIGCPLDSHPAAGVVKAIKNAGADIVEARFVSGSDKVFHTFVVKSRGPERLSKEKLIDAFSKESGSTRSSVG</sequence>
<keyword evidence="2 5" id="KW-0805">Transcription regulation</keyword>
<comment type="subcellular location">
    <subcellularLocation>
        <location evidence="1 5">Nucleus</location>
    </subcellularLocation>
</comment>
<dbReference type="AlphaFoldDB" id="A0ABD3B800"/>
<dbReference type="InterPro" id="IPR036638">
    <property type="entry name" value="HLH_DNA-bd_sf"/>
</dbReference>
<evidence type="ECO:0000256" key="5">
    <source>
        <dbReference type="RuleBase" id="RU369104"/>
    </source>
</evidence>
<keyword evidence="4 5" id="KW-0539">Nucleus</keyword>
<dbReference type="InterPro" id="IPR011598">
    <property type="entry name" value="bHLH_dom"/>
</dbReference>
<accession>A0ABD3B800</accession>
<protein>
    <recommendedName>
        <fullName evidence="5">Transcription factor</fullName>
        <shortName evidence="5">bHLH transcription factor</shortName>
    </recommendedName>
    <alternativeName>
        <fullName evidence="5">Basic helix-loop-helix protein</fullName>
    </alternativeName>
</protein>
<dbReference type="Pfam" id="PF14215">
    <property type="entry name" value="bHLH-MYC_N"/>
    <property type="match status" value="1"/>
</dbReference>
<dbReference type="GO" id="GO:0005634">
    <property type="term" value="C:nucleus"/>
    <property type="evidence" value="ECO:0007669"/>
    <property type="project" value="UniProtKB-SubCell"/>
</dbReference>
<dbReference type="PROSITE" id="PS50888">
    <property type="entry name" value="BHLH"/>
    <property type="match status" value="1"/>
</dbReference>
<evidence type="ECO:0000256" key="3">
    <source>
        <dbReference type="ARBA" id="ARBA00023163"/>
    </source>
</evidence>
<feature type="domain" description="BHLH" evidence="7">
    <location>
        <begin position="366"/>
        <end position="415"/>
    </location>
</feature>
<organism evidence="8 9">
    <name type="scientific">Castilleja foliolosa</name>
    <dbReference type="NCBI Taxonomy" id="1961234"/>
    <lineage>
        <taxon>Eukaryota</taxon>
        <taxon>Viridiplantae</taxon>
        <taxon>Streptophyta</taxon>
        <taxon>Embryophyta</taxon>
        <taxon>Tracheophyta</taxon>
        <taxon>Spermatophyta</taxon>
        <taxon>Magnoliopsida</taxon>
        <taxon>eudicotyledons</taxon>
        <taxon>Gunneridae</taxon>
        <taxon>Pentapetalae</taxon>
        <taxon>asterids</taxon>
        <taxon>lamiids</taxon>
        <taxon>Lamiales</taxon>
        <taxon>Orobanchaceae</taxon>
        <taxon>Pedicularideae</taxon>
        <taxon>Castillejinae</taxon>
        <taxon>Castilleja</taxon>
    </lineage>
</organism>